<name>A0AAD1XYU2_EUPCR</name>
<proteinExistence type="predicted"/>
<reference evidence="1" key="1">
    <citation type="submission" date="2023-07" db="EMBL/GenBank/DDBJ databases">
        <authorList>
            <consortium name="AG Swart"/>
            <person name="Singh M."/>
            <person name="Singh A."/>
            <person name="Seah K."/>
            <person name="Emmerich C."/>
        </authorList>
    </citation>
    <scope>NUCLEOTIDE SEQUENCE</scope>
    <source>
        <strain evidence="1">DP1</strain>
    </source>
</reference>
<evidence type="ECO:0000313" key="1">
    <source>
        <dbReference type="EMBL" id="CAI2381552.1"/>
    </source>
</evidence>
<keyword evidence="2" id="KW-1185">Reference proteome</keyword>
<organism evidence="1 2">
    <name type="scientific">Euplotes crassus</name>
    <dbReference type="NCBI Taxonomy" id="5936"/>
    <lineage>
        <taxon>Eukaryota</taxon>
        <taxon>Sar</taxon>
        <taxon>Alveolata</taxon>
        <taxon>Ciliophora</taxon>
        <taxon>Intramacronucleata</taxon>
        <taxon>Spirotrichea</taxon>
        <taxon>Hypotrichia</taxon>
        <taxon>Euplotida</taxon>
        <taxon>Euplotidae</taxon>
        <taxon>Moneuplotes</taxon>
    </lineage>
</organism>
<sequence length="51" mass="6014">MREFYCPAVGKFKTTRNKTLNLIEKTLCNSTLKCCNNKISIQEIRYNRAQE</sequence>
<gene>
    <name evidence="1" type="ORF">ECRASSUSDP1_LOCUS23008</name>
</gene>
<dbReference type="Proteomes" id="UP001295684">
    <property type="component" value="Unassembled WGS sequence"/>
</dbReference>
<dbReference type="AlphaFoldDB" id="A0AAD1XYU2"/>
<evidence type="ECO:0000313" key="2">
    <source>
        <dbReference type="Proteomes" id="UP001295684"/>
    </source>
</evidence>
<dbReference type="EMBL" id="CAMPGE010023631">
    <property type="protein sequence ID" value="CAI2381552.1"/>
    <property type="molecule type" value="Genomic_DNA"/>
</dbReference>
<accession>A0AAD1XYU2</accession>
<comment type="caution">
    <text evidence="1">The sequence shown here is derived from an EMBL/GenBank/DDBJ whole genome shotgun (WGS) entry which is preliminary data.</text>
</comment>
<protein>
    <submittedName>
        <fullName evidence="1">Uncharacterized protein</fullName>
    </submittedName>
</protein>